<dbReference type="Pfam" id="PF00753">
    <property type="entry name" value="Lactamase_B"/>
    <property type="match status" value="1"/>
</dbReference>
<proteinExistence type="inferred from homology"/>
<evidence type="ECO:0000259" key="5">
    <source>
        <dbReference type="SMART" id="SM00849"/>
    </source>
</evidence>
<accession>A0A4V3A9Z1</accession>
<dbReference type="CDD" id="cd07742">
    <property type="entry name" value="metallo-hydrolase-like_MBL-fold"/>
    <property type="match status" value="1"/>
</dbReference>
<dbReference type="EMBL" id="SMSJ01000026">
    <property type="protein sequence ID" value="TDH61135.1"/>
    <property type="molecule type" value="Genomic_DNA"/>
</dbReference>
<dbReference type="AlphaFoldDB" id="A0A4V3A9Z1"/>
<dbReference type="OrthoDB" id="9773738at2"/>
<reference evidence="6 7" key="1">
    <citation type="journal article" date="2016" name="J. Microbiol.">
        <title>Dankookia rubra gen. nov., sp. nov., an alphaproteobacterium isolated from sediment of a shallow stream.</title>
        <authorList>
            <person name="Kim W.H."/>
            <person name="Kim D.H."/>
            <person name="Kang K."/>
            <person name="Ahn T.Y."/>
        </authorList>
    </citation>
    <scope>NUCLEOTIDE SEQUENCE [LARGE SCALE GENOMIC DNA]</scope>
    <source>
        <strain evidence="6 7">JCM30602</strain>
    </source>
</reference>
<evidence type="ECO:0000313" key="7">
    <source>
        <dbReference type="Proteomes" id="UP000295096"/>
    </source>
</evidence>
<dbReference type="SUPFAM" id="SSF56281">
    <property type="entry name" value="Metallo-hydrolase/oxidoreductase"/>
    <property type="match status" value="1"/>
</dbReference>
<comment type="similarity">
    <text evidence="1">Belongs to the metallo-beta-lactamase superfamily.</text>
</comment>
<evidence type="ECO:0000256" key="3">
    <source>
        <dbReference type="ARBA" id="ARBA00022801"/>
    </source>
</evidence>
<dbReference type="Proteomes" id="UP000295096">
    <property type="component" value="Unassembled WGS sequence"/>
</dbReference>
<dbReference type="InterPro" id="IPR036866">
    <property type="entry name" value="RibonucZ/Hydroxyglut_hydro"/>
</dbReference>
<evidence type="ECO:0000256" key="1">
    <source>
        <dbReference type="ARBA" id="ARBA00007749"/>
    </source>
</evidence>
<dbReference type="SMART" id="SM00849">
    <property type="entry name" value="Lactamase_B"/>
    <property type="match status" value="1"/>
</dbReference>
<evidence type="ECO:0000256" key="4">
    <source>
        <dbReference type="ARBA" id="ARBA00022833"/>
    </source>
</evidence>
<sequence>MRIHHLDCGPARPLGGALMDGASPGAIGRLTCHCLAVETPRHGVVLVDTGLGMRDMLRPGGRLPYVNSALLRFRYDPDRTMLRHMKRIGLHPSDVRHIIMTHLDFDHAGGLVDFPHATVHLMEAEAAAAHAREGVLGRTRYRPVQWGDTRRWRTYPDRPGGRWYGFDAVMKLDGLPQEFVLVPLPGHSAGHAGVAIETPRGWVLHAGDTYFNRAEIFAEPPHCPPGSAAYEAAMAWSGPLVRAQQRRVRTLAHEADSQVLVFCTHDPVEYVAFSAWAERQHAPANENLAA</sequence>
<protein>
    <submittedName>
        <fullName evidence="6">MBL fold metallo-hydrolase</fullName>
    </submittedName>
</protein>
<keyword evidence="7" id="KW-1185">Reference proteome</keyword>
<dbReference type="InterPro" id="IPR001279">
    <property type="entry name" value="Metallo-B-lactamas"/>
</dbReference>
<dbReference type="Gene3D" id="3.60.15.10">
    <property type="entry name" value="Ribonuclease Z/Hydroxyacylglutathione hydrolase-like"/>
    <property type="match status" value="1"/>
</dbReference>
<keyword evidence="3 6" id="KW-0378">Hydrolase</keyword>
<gene>
    <name evidence="6" type="ORF">E2C06_18380</name>
</gene>
<name>A0A4V3A9Z1_9PROT</name>
<organism evidence="6 7">
    <name type="scientific">Dankookia rubra</name>
    <dbReference type="NCBI Taxonomy" id="1442381"/>
    <lineage>
        <taxon>Bacteria</taxon>
        <taxon>Pseudomonadati</taxon>
        <taxon>Pseudomonadota</taxon>
        <taxon>Alphaproteobacteria</taxon>
        <taxon>Acetobacterales</taxon>
        <taxon>Roseomonadaceae</taxon>
        <taxon>Dankookia</taxon>
    </lineage>
</organism>
<keyword evidence="4" id="KW-0862">Zinc</keyword>
<dbReference type="GO" id="GO:0046872">
    <property type="term" value="F:metal ion binding"/>
    <property type="evidence" value="ECO:0007669"/>
    <property type="project" value="UniProtKB-KW"/>
</dbReference>
<keyword evidence="2" id="KW-0479">Metal-binding</keyword>
<evidence type="ECO:0000256" key="2">
    <source>
        <dbReference type="ARBA" id="ARBA00022723"/>
    </source>
</evidence>
<feature type="domain" description="Metallo-beta-lactamase" evidence="5">
    <location>
        <begin position="31"/>
        <end position="265"/>
    </location>
</feature>
<comment type="caution">
    <text evidence="6">The sequence shown here is derived from an EMBL/GenBank/DDBJ whole genome shotgun (WGS) entry which is preliminary data.</text>
</comment>
<dbReference type="PANTHER" id="PTHR42978:SF3">
    <property type="entry name" value="BLR3078 PROTEIN"/>
    <property type="match status" value="1"/>
</dbReference>
<dbReference type="InterPro" id="IPR051013">
    <property type="entry name" value="MBL_superfamily_lactonases"/>
</dbReference>
<evidence type="ECO:0000313" key="6">
    <source>
        <dbReference type="EMBL" id="TDH61135.1"/>
    </source>
</evidence>
<dbReference type="GO" id="GO:0016787">
    <property type="term" value="F:hydrolase activity"/>
    <property type="evidence" value="ECO:0007669"/>
    <property type="project" value="UniProtKB-KW"/>
</dbReference>
<dbReference type="PANTHER" id="PTHR42978">
    <property type="entry name" value="QUORUM-QUENCHING LACTONASE YTNP-RELATED-RELATED"/>
    <property type="match status" value="1"/>
</dbReference>